<reference evidence="2" key="1">
    <citation type="submission" date="2016-10" db="EMBL/GenBank/DDBJ databases">
        <authorList>
            <person name="Varghese N."/>
            <person name="Submissions S."/>
        </authorList>
    </citation>
    <scope>NUCLEOTIDE SEQUENCE [LARGE SCALE GENOMIC DNA]</scope>
    <source>
        <strain evidence="2">DSM 44260</strain>
    </source>
</reference>
<dbReference type="EMBL" id="FOGI01000013">
    <property type="protein sequence ID" value="SES41792.1"/>
    <property type="molecule type" value="Genomic_DNA"/>
</dbReference>
<dbReference type="SUPFAM" id="SSF50969">
    <property type="entry name" value="YVTN repeat-like/Quinoprotein amine dehydrogenase"/>
    <property type="match status" value="1"/>
</dbReference>
<sequence>MTTAVVRRTLPLPGDYPCGLTWDGTHLWHSDQPAAELYALDPVDGSVARTLRCPGLRADLAFDGNLLCQVGFRPKRLLLVDRDTGEQVERRAVPPANGRLTGVEFGPDGIWMVLRGPTVLQLRDYESMAVLVEHPVGGGEPSGLTYADGVVVHGDYVERRLRATDPATGAELGSLVVEGNPTGMTWDGSLLWYCDFPGKRACALDLRDIVG</sequence>
<dbReference type="Proteomes" id="UP000199051">
    <property type="component" value="Unassembled WGS sequence"/>
</dbReference>
<dbReference type="RefSeq" id="WP_092784730.1">
    <property type="nucleotide sequence ID" value="NZ_FOGI01000013.1"/>
</dbReference>
<evidence type="ECO:0000313" key="1">
    <source>
        <dbReference type="EMBL" id="SES41792.1"/>
    </source>
</evidence>
<dbReference type="AlphaFoldDB" id="A0A1H9X6N7"/>
<name>A0A1H9X6N7_9PSEU</name>
<evidence type="ECO:0000313" key="2">
    <source>
        <dbReference type="Proteomes" id="UP000199051"/>
    </source>
</evidence>
<organism evidence="1 2">
    <name type="scientific">Actinokineospora terrae</name>
    <dbReference type="NCBI Taxonomy" id="155974"/>
    <lineage>
        <taxon>Bacteria</taxon>
        <taxon>Bacillati</taxon>
        <taxon>Actinomycetota</taxon>
        <taxon>Actinomycetes</taxon>
        <taxon>Pseudonocardiales</taxon>
        <taxon>Pseudonocardiaceae</taxon>
        <taxon>Actinokineospora</taxon>
    </lineage>
</organism>
<proteinExistence type="predicted"/>
<dbReference type="InterPro" id="IPR011044">
    <property type="entry name" value="Quino_amine_DH_bsu"/>
</dbReference>
<protein>
    <recommendedName>
        <fullName evidence="3">Glutamine cyclotransferase</fullName>
    </recommendedName>
</protein>
<evidence type="ECO:0008006" key="3">
    <source>
        <dbReference type="Google" id="ProtNLM"/>
    </source>
</evidence>
<keyword evidence="2" id="KW-1185">Reference proteome</keyword>
<dbReference type="InterPro" id="IPR015943">
    <property type="entry name" value="WD40/YVTN_repeat-like_dom_sf"/>
</dbReference>
<dbReference type="STRING" id="155974.SAMN04487818_11352"/>
<gene>
    <name evidence="1" type="ORF">SAMN04487818_11352</name>
</gene>
<dbReference type="Gene3D" id="2.130.10.10">
    <property type="entry name" value="YVTN repeat-like/Quinoprotein amine dehydrogenase"/>
    <property type="match status" value="1"/>
</dbReference>
<accession>A0A1H9X6N7</accession>